<evidence type="ECO:0000256" key="6">
    <source>
        <dbReference type="PIRSR" id="PIRSR001369-1"/>
    </source>
</evidence>
<protein>
    <recommendedName>
        <fullName evidence="5">Citrate synthase</fullName>
    </recommendedName>
</protein>
<feature type="active site" evidence="6">
    <location>
        <position position="316"/>
    </location>
</feature>
<comment type="catalytic activity">
    <reaction evidence="4">
        <text>oxaloacetate + acetyl-CoA + H2O = citrate + CoA + H(+)</text>
        <dbReference type="Rhea" id="RHEA:16845"/>
        <dbReference type="ChEBI" id="CHEBI:15377"/>
        <dbReference type="ChEBI" id="CHEBI:15378"/>
        <dbReference type="ChEBI" id="CHEBI:16452"/>
        <dbReference type="ChEBI" id="CHEBI:16947"/>
        <dbReference type="ChEBI" id="CHEBI:57287"/>
        <dbReference type="ChEBI" id="CHEBI:57288"/>
        <dbReference type="EC" id="2.3.3.16"/>
    </reaction>
</comment>
<dbReference type="InterPro" id="IPR016142">
    <property type="entry name" value="Citrate_synth-like_lrg_a-sub"/>
</dbReference>
<dbReference type="PRINTS" id="PR00143">
    <property type="entry name" value="CITRTSNTHASE"/>
</dbReference>
<evidence type="ECO:0000256" key="3">
    <source>
        <dbReference type="ARBA" id="ARBA00022679"/>
    </source>
</evidence>
<dbReference type="PANTHER" id="PTHR11739">
    <property type="entry name" value="CITRATE SYNTHASE"/>
    <property type="match status" value="1"/>
</dbReference>
<dbReference type="GO" id="GO:0036440">
    <property type="term" value="F:citrate synthase activity"/>
    <property type="evidence" value="ECO:0007669"/>
    <property type="project" value="UniProtKB-EC"/>
</dbReference>
<reference evidence="8" key="1">
    <citation type="submission" date="2022-06" db="EMBL/GenBank/DDBJ databases">
        <title>CFH 74404 Thermomicrobiaceae sp.</title>
        <authorList>
            <person name="Ming H."/>
            <person name="Li W.-J."/>
            <person name="Zhao Z."/>
        </authorList>
    </citation>
    <scope>NUCLEOTIDE SEQUENCE</scope>
    <source>
        <strain evidence="8">CFH 74404</strain>
    </source>
</reference>
<feature type="active site" evidence="6">
    <location>
        <position position="261"/>
    </location>
</feature>
<accession>A0AA41WFX8</accession>
<name>A0AA41WFX8_9BACT</name>
<dbReference type="Pfam" id="PF00285">
    <property type="entry name" value="Citrate_synt"/>
    <property type="match status" value="1"/>
</dbReference>
<dbReference type="GO" id="GO:0005829">
    <property type="term" value="C:cytosol"/>
    <property type="evidence" value="ECO:0007669"/>
    <property type="project" value="TreeGrafter"/>
</dbReference>
<dbReference type="Gene3D" id="1.10.230.10">
    <property type="entry name" value="Cytochrome P450-Terp, domain 2"/>
    <property type="match status" value="1"/>
</dbReference>
<evidence type="ECO:0000256" key="4">
    <source>
        <dbReference type="ARBA" id="ARBA00049288"/>
    </source>
</evidence>
<keyword evidence="9" id="KW-1185">Reference proteome</keyword>
<dbReference type="InterPro" id="IPR002020">
    <property type="entry name" value="Citrate_synthase"/>
</dbReference>
<dbReference type="Proteomes" id="UP001165306">
    <property type="component" value="Unassembled WGS sequence"/>
</dbReference>
<dbReference type="NCBIfam" id="NF009004">
    <property type="entry name" value="PRK12349.1"/>
    <property type="match status" value="1"/>
</dbReference>
<comment type="similarity">
    <text evidence="2 5 7">Belongs to the citrate synthase family.</text>
</comment>
<dbReference type="Gene3D" id="1.10.580.10">
    <property type="entry name" value="Citrate Synthase, domain 1"/>
    <property type="match status" value="1"/>
</dbReference>
<dbReference type="GO" id="GO:0005975">
    <property type="term" value="P:carbohydrate metabolic process"/>
    <property type="evidence" value="ECO:0007669"/>
    <property type="project" value="TreeGrafter"/>
</dbReference>
<keyword evidence="3 5" id="KW-0808">Transferase</keyword>
<comment type="caution">
    <text evidence="8">The sequence shown here is derived from an EMBL/GenBank/DDBJ whole genome shotgun (WGS) entry which is preliminary data.</text>
</comment>
<dbReference type="InterPro" id="IPR016143">
    <property type="entry name" value="Citrate_synth-like_sm_a-sub"/>
</dbReference>
<dbReference type="CDD" id="cd06118">
    <property type="entry name" value="citrate_synt_like_1"/>
    <property type="match status" value="1"/>
</dbReference>
<dbReference type="SUPFAM" id="SSF48256">
    <property type="entry name" value="Citrate synthase"/>
    <property type="match status" value="1"/>
</dbReference>
<evidence type="ECO:0000313" key="9">
    <source>
        <dbReference type="Proteomes" id="UP001165306"/>
    </source>
</evidence>
<dbReference type="EMBL" id="JAMSLR010000007">
    <property type="protein sequence ID" value="MCM8749665.1"/>
    <property type="molecule type" value="Genomic_DNA"/>
</dbReference>
<comment type="pathway">
    <text evidence="1">Carbohydrate metabolism; tricarboxylic acid cycle; isocitrate from oxaloacetate: step 1/2.</text>
</comment>
<proteinExistence type="inferred from homology"/>
<dbReference type="InterPro" id="IPR024176">
    <property type="entry name" value="Citrate_synthase_bac-typ"/>
</dbReference>
<dbReference type="PROSITE" id="PS00480">
    <property type="entry name" value="CITRATE_SYNTHASE"/>
    <property type="match status" value="1"/>
</dbReference>
<sequence>MAEEVYRPGLEGVIATETAISFLDVEREEIVVRGYNLLDLARERTYVDVVGLLIDGRLPDDQERAVLERRLLAAAEVPAQIWEILRLLPPRMHAMDRLRTAISTLGGFDPGVERVDPEQDRESGLRIVAQAATIVANLVRVREGQQPLAPDPSRSFPANFLWMITGRDGSPAEVRVFDQALIAYSEHELPNSTFAARVIASTLADVYGALTGAVASLKGPLHGGANEAVMAMLLEAGDEEGIERWIRERLARKERIMGFGHRVYMRRMDPRAQLLKETLTRLVAERGDAEGQKLLRMCERAERLMHAEKGLYPNLDYYAAPVFYVLGIPIELYTPIFFAARTAGLVAHVVEQHAHNRLFRPRVRYTGPRGLKPA</sequence>
<evidence type="ECO:0000313" key="8">
    <source>
        <dbReference type="EMBL" id="MCM8749665.1"/>
    </source>
</evidence>
<dbReference type="PIRSF" id="PIRSF001369">
    <property type="entry name" value="Citrate_synth"/>
    <property type="match status" value="1"/>
</dbReference>
<evidence type="ECO:0000256" key="7">
    <source>
        <dbReference type="RuleBase" id="RU003406"/>
    </source>
</evidence>
<evidence type="ECO:0000256" key="2">
    <source>
        <dbReference type="ARBA" id="ARBA00010566"/>
    </source>
</evidence>
<dbReference type="AlphaFoldDB" id="A0AA41WFX8"/>
<organism evidence="8 9">
    <name type="scientific">Thermalbibacter longus</name>
    <dbReference type="NCBI Taxonomy" id="2951981"/>
    <lineage>
        <taxon>Bacteria</taxon>
        <taxon>Pseudomonadati</taxon>
        <taxon>Thermomicrobiota</taxon>
        <taxon>Thermomicrobia</taxon>
        <taxon>Thermomicrobiales</taxon>
        <taxon>Thermomicrobiaceae</taxon>
        <taxon>Thermalbibacter</taxon>
    </lineage>
</organism>
<evidence type="ECO:0000256" key="5">
    <source>
        <dbReference type="PIRNR" id="PIRNR001369"/>
    </source>
</evidence>
<dbReference type="InterPro" id="IPR036969">
    <property type="entry name" value="Citrate_synthase_sf"/>
</dbReference>
<dbReference type="PANTHER" id="PTHR11739:SF11">
    <property type="entry name" value="CITRATE_2-METHYLCITRATE SYNTHASE"/>
    <property type="match status" value="1"/>
</dbReference>
<dbReference type="RefSeq" id="WP_284057449.1">
    <property type="nucleotide sequence ID" value="NZ_JAMSLR010000007.1"/>
</dbReference>
<dbReference type="InterPro" id="IPR019810">
    <property type="entry name" value="Citrate_synthase_AS"/>
</dbReference>
<dbReference type="GO" id="GO:0006099">
    <property type="term" value="P:tricarboxylic acid cycle"/>
    <property type="evidence" value="ECO:0007669"/>
    <property type="project" value="InterPro"/>
</dbReference>
<evidence type="ECO:0000256" key="1">
    <source>
        <dbReference type="ARBA" id="ARBA00004751"/>
    </source>
</evidence>
<gene>
    <name evidence="8" type="primary">mmgD</name>
    <name evidence="8" type="ORF">NET02_10935</name>
</gene>